<accession>A0A6N2MQ92</accession>
<feature type="transmembrane region" description="Helical" evidence="9">
    <location>
        <begin position="196"/>
        <end position="215"/>
    </location>
</feature>
<dbReference type="GO" id="GO:0016020">
    <property type="term" value="C:membrane"/>
    <property type="evidence" value="ECO:0007669"/>
    <property type="project" value="UniProtKB-SubCell"/>
</dbReference>
<evidence type="ECO:0000256" key="7">
    <source>
        <dbReference type="ARBA" id="ARBA00023136"/>
    </source>
</evidence>
<evidence type="ECO:0000256" key="4">
    <source>
        <dbReference type="ARBA" id="ARBA00022692"/>
    </source>
</evidence>
<keyword evidence="6" id="KW-0406">Ion transport</keyword>
<feature type="transmembrane region" description="Helical" evidence="9">
    <location>
        <begin position="222"/>
        <end position="242"/>
    </location>
</feature>
<evidence type="ECO:0000256" key="8">
    <source>
        <dbReference type="ARBA" id="ARBA00023303"/>
    </source>
</evidence>
<protein>
    <recommendedName>
        <fullName evidence="11">Aluminum-activated malate transporter</fullName>
    </recommendedName>
</protein>
<dbReference type="GO" id="GO:0015743">
    <property type="term" value="P:malate transport"/>
    <property type="evidence" value="ECO:0007669"/>
    <property type="project" value="InterPro"/>
</dbReference>
<evidence type="ECO:0000256" key="1">
    <source>
        <dbReference type="ARBA" id="ARBA00004141"/>
    </source>
</evidence>
<comment type="subcellular location">
    <subcellularLocation>
        <location evidence="1">Membrane</location>
        <topology evidence="1">Multi-pass membrane protein</topology>
    </subcellularLocation>
</comment>
<feature type="transmembrane region" description="Helical" evidence="9">
    <location>
        <begin position="170"/>
        <end position="190"/>
    </location>
</feature>
<keyword evidence="7 9" id="KW-0472">Membrane</keyword>
<evidence type="ECO:0008006" key="11">
    <source>
        <dbReference type="Google" id="ProtNLM"/>
    </source>
</evidence>
<dbReference type="GO" id="GO:0034220">
    <property type="term" value="P:monoatomic ion transmembrane transport"/>
    <property type="evidence" value="ECO:0007669"/>
    <property type="project" value="UniProtKB-KW"/>
</dbReference>
<keyword evidence="5 9" id="KW-1133">Transmembrane helix</keyword>
<feature type="transmembrane region" description="Helical" evidence="9">
    <location>
        <begin position="144"/>
        <end position="163"/>
    </location>
</feature>
<evidence type="ECO:0000313" key="10">
    <source>
        <dbReference type="EMBL" id="VFU56523.1"/>
    </source>
</evidence>
<feature type="transmembrane region" description="Helical" evidence="9">
    <location>
        <begin position="254"/>
        <end position="276"/>
    </location>
</feature>
<gene>
    <name evidence="10" type="ORF">SVIM_LOCUS405684</name>
</gene>
<keyword evidence="3" id="KW-0813">Transport</keyword>
<evidence type="ECO:0000256" key="5">
    <source>
        <dbReference type="ARBA" id="ARBA00022989"/>
    </source>
</evidence>
<dbReference type="AlphaFoldDB" id="A0A6N2MQ92"/>
<dbReference type="Pfam" id="PF11744">
    <property type="entry name" value="ALMT"/>
    <property type="match status" value="1"/>
</dbReference>
<sequence length="587" mass="64259">MHQYNILEPTLSSYEYRLLIDALRSILLSTSEGSLRSLSSLGNKRFSRVHTLATPSKYIFKSWRLINHQFKGKARPLSRARSLLEALPGKAKAEVIDFAKSVRKLGQDDPRRIIHSLKVGLALTVVSLIYYLRPLYKSFGEAGIWAVLTVVVIFEFTVGGTLSKSFNRGLATLLAGALGLGAQYLASLSGEKGQPFVLGIFVFLLAAASTFTRFFPRIKARYDYGVLIFILTFSLVSVSGYRVEELVVLASQRLSTILVGAAICIVVSICICPVWAGENLHNSAASNMENLASYLEGFGGEYFQSGEGSSSDRSFLEGYKKVLNSKPTEDTMANLARWEPGHGRFGFRHPWKQYLKIGALSRQCAYQIEILNGYINSDSQVPLEFRCKIQESCTQISAECGKALKSLASAIKTMTVPSSANVHVENSKTAVKDLQISLKAVSLEHDQELLAILPGATVASILVEIVISVEKISESVHELSNLAHFKSVEPTVSPEKPQLLHRGAINPVLDGDSDHVVITIHETSAGLQENENPKAPKIGQRVELPSCHQFAGDAIYFDKNPWIAADAQFLPLGISHHILIIEVGASG</sequence>
<evidence type="ECO:0000256" key="9">
    <source>
        <dbReference type="SAM" id="Phobius"/>
    </source>
</evidence>
<dbReference type="EMBL" id="CAADRP010001929">
    <property type="protein sequence ID" value="VFU56523.1"/>
    <property type="molecule type" value="Genomic_DNA"/>
</dbReference>
<evidence type="ECO:0000256" key="6">
    <source>
        <dbReference type="ARBA" id="ARBA00023065"/>
    </source>
</evidence>
<comment type="similarity">
    <text evidence="2">Belongs to the aromatic acid exporter (TC 2.A.85) family.</text>
</comment>
<keyword evidence="8" id="KW-0407">Ion channel</keyword>
<organism evidence="10">
    <name type="scientific">Salix viminalis</name>
    <name type="common">Common osier</name>
    <name type="synonym">Basket willow</name>
    <dbReference type="NCBI Taxonomy" id="40686"/>
    <lineage>
        <taxon>Eukaryota</taxon>
        <taxon>Viridiplantae</taxon>
        <taxon>Streptophyta</taxon>
        <taxon>Embryophyta</taxon>
        <taxon>Tracheophyta</taxon>
        <taxon>Spermatophyta</taxon>
        <taxon>Magnoliopsida</taxon>
        <taxon>eudicotyledons</taxon>
        <taxon>Gunneridae</taxon>
        <taxon>Pentapetalae</taxon>
        <taxon>rosids</taxon>
        <taxon>fabids</taxon>
        <taxon>Malpighiales</taxon>
        <taxon>Salicaceae</taxon>
        <taxon>Saliceae</taxon>
        <taxon>Salix</taxon>
    </lineage>
</organism>
<dbReference type="InterPro" id="IPR020966">
    <property type="entry name" value="ALMT"/>
</dbReference>
<proteinExistence type="inferred from homology"/>
<evidence type="ECO:0000256" key="2">
    <source>
        <dbReference type="ARBA" id="ARBA00007079"/>
    </source>
</evidence>
<name>A0A6N2MQ92_SALVM</name>
<keyword evidence="4 9" id="KW-0812">Transmembrane</keyword>
<feature type="transmembrane region" description="Helical" evidence="9">
    <location>
        <begin position="113"/>
        <end position="132"/>
    </location>
</feature>
<dbReference type="PANTHER" id="PTHR31086">
    <property type="entry name" value="ALUMINUM-ACTIVATED MALATE TRANSPORTER 10"/>
    <property type="match status" value="1"/>
</dbReference>
<reference evidence="10" key="1">
    <citation type="submission" date="2019-03" db="EMBL/GenBank/DDBJ databases">
        <authorList>
            <person name="Mank J."/>
            <person name="Almeida P."/>
        </authorList>
    </citation>
    <scope>NUCLEOTIDE SEQUENCE</scope>
    <source>
        <strain evidence="10">78183</strain>
    </source>
</reference>
<evidence type="ECO:0000256" key="3">
    <source>
        <dbReference type="ARBA" id="ARBA00022448"/>
    </source>
</evidence>